<organism evidence="3 4">
    <name type="scientific">Jimgerdemannia flammicorona</name>
    <dbReference type="NCBI Taxonomy" id="994334"/>
    <lineage>
        <taxon>Eukaryota</taxon>
        <taxon>Fungi</taxon>
        <taxon>Fungi incertae sedis</taxon>
        <taxon>Mucoromycota</taxon>
        <taxon>Mucoromycotina</taxon>
        <taxon>Endogonomycetes</taxon>
        <taxon>Endogonales</taxon>
        <taxon>Endogonaceae</taxon>
        <taxon>Jimgerdemannia</taxon>
    </lineage>
</organism>
<evidence type="ECO:0000313" key="3">
    <source>
        <dbReference type="EMBL" id="RUS35486.1"/>
    </source>
</evidence>
<dbReference type="Pfam" id="PF04194">
    <property type="entry name" value="PDCD2_C"/>
    <property type="match status" value="1"/>
</dbReference>
<feature type="region of interest" description="Disordered" evidence="1">
    <location>
        <begin position="256"/>
        <end position="377"/>
    </location>
</feature>
<reference evidence="3 4" key="1">
    <citation type="journal article" date="2018" name="New Phytol.">
        <title>Phylogenomics of Endogonaceae and evolution of mycorrhizas within Mucoromycota.</title>
        <authorList>
            <person name="Chang Y."/>
            <person name="Desiro A."/>
            <person name="Na H."/>
            <person name="Sandor L."/>
            <person name="Lipzen A."/>
            <person name="Clum A."/>
            <person name="Barry K."/>
            <person name="Grigoriev I.V."/>
            <person name="Martin F.M."/>
            <person name="Stajich J.E."/>
            <person name="Smith M.E."/>
            <person name="Bonito G."/>
            <person name="Spatafora J.W."/>
        </authorList>
    </citation>
    <scope>NUCLEOTIDE SEQUENCE [LARGE SCALE GENOMIC DNA]</scope>
    <source>
        <strain evidence="3 4">AD002</strain>
    </source>
</reference>
<dbReference type="InterPro" id="IPR007320">
    <property type="entry name" value="PDCD2_C"/>
</dbReference>
<feature type="region of interest" description="Disordered" evidence="1">
    <location>
        <begin position="23"/>
        <end position="66"/>
    </location>
</feature>
<keyword evidence="4" id="KW-1185">Reference proteome</keyword>
<dbReference type="EMBL" id="RBNJ01000078">
    <property type="protein sequence ID" value="RUS35486.1"/>
    <property type="molecule type" value="Genomic_DNA"/>
</dbReference>
<evidence type="ECO:0000313" key="4">
    <source>
        <dbReference type="Proteomes" id="UP000274822"/>
    </source>
</evidence>
<feature type="compositionally biased region" description="Basic and acidic residues" evidence="1">
    <location>
        <begin position="324"/>
        <end position="367"/>
    </location>
</feature>
<proteinExistence type="predicted"/>
<evidence type="ECO:0000259" key="2">
    <source>
        <dbReference type="Pfam" id="PF04194"/>
    </source>
</evidence>
<evidence type="ECO:0000256" key="1">
    <source>
        <dbReference type="SAM" id="MobiDB-lite"/>
    </source>
</evidence>
<dbReference type="PANTHER" id="PTHR47524:SF1">
    <property type="entry name" value="20S RRNA ACCUMULATION PROTEIN 4"/>
    <property type="match status" value="1"/>
</dbReference>
<accession>A0A433R0B6</accession>
<comment type="caution">
    <text evidence="3">The sequence shown here is derived from an EMBL/GenBank/DDBJ whole genome shotgun (WGS) entry which is preliminary data.</text>
</comment>
<protein>
    <submittedName>
        <fullName evidence="3">Programmed cell death protein 2</fullName>
    </submittedName>
</protein>
<dbReference type="PROSITE" id="PS51257">
    <property type="entry name" value="PROKAR_LIPOPROTEIN"/>
    <property type="match status" value="1"/>
</dbReference>
<gene>
    <name evidence="3" type="ORF">BC938DRAFT_482753</name>
</gene>
<dbReference type="Proteomes" id="UP000274822">
    <property type="component" value="Unassembled WGS sequence"/>
</dbReference>
<feature type="domain" description="Programmed cell death protein 2 C-terminal" evidence="2">
    <location>
        <begin position="525"/>
        <end position="690"/>
    </location>
</feature>
<feature type="compositionally biased region" description="Polar residues" evidence="1">
    <location>
        <begin position="23"/>
        <end position="35"/>
    </location>
</feature>
<feature type="compositionally biased region" description="Basic and acidic residues" evidence="1">
    <location>
        <begin position="256"/>
        <end position="271"/>
    </location>
</feature>
<dbReference type="GO" id="GO:0030490">
    <property type="term" value="P:maturation of SSU-rRNA"/>
    <property type="evidence" value="ECO:0007669"/>
    <property type="project" value="TreeGrafter"/>
</dbReference>
<dbReference type="PANTHER" id="PTHR47524">
    <property type="entry name" value="20S RRNA ACCUMULATION PROTEIN 4"/>
    <property type="match status" value="1"/>
</dbReference>
<dbReference type="GO" id="GO:0005737">
    <property type="term" value="C:cytoplasm"/>
    <property type="evidence" value="ECO:0007669"/>
    <property type="project" value="InterPro"/>
</dbReference>
<dbReference type="AlphaFoldDB" id="A0A433R0B6"/>
<sequence>MSTKSGFFIASQATTSCLETLSSTMSQRPTYSASKASLAVPSKKSKKQYGNGAPAQQLKSPKSIPFDPLAEQKKHTELMTPQNIKYKSTNSAASSLPNPPKAAKKVKPKKFSPVLLGIPDGDISPDDAVDAYATKIGGTPVYRNSMFGYQMIRSQGLSLLIIFFLRPSSPPPPLFLKCTIIIMQNWLVPTCPPPADVAQCGSCDRFMYLLFQAYVPLENSPFERVVYVWACNQRRCMRRNGSFRVVRAHKLDEQYQKQQQQKEKQKNKAEDALASPSRDGLFNGQQSTGSSAPFALGDLWSNTDGTTPFGTPIPPGNILSGDDESGKFELFNKADTTKVSSEEPSHTRSISSDDHGESEIKSEKTLEEDPADCTSSSNVQAVSWVSIVGSNSDNPSDGSGFGTAISKKLVADISSTEMKNNLNLSLQLSNGKGVASISYLTISHHCIFPPEWPSVADIPALPAQYLYITEEVLEVSFDSLGIDLSKYQKYIEMEEDNDDFEEDGEGGGTWAGEAYEKQKLPKGVDRVFKQFTERMAQWPEQCVRYEFGGTALLYSNSDTISSRLLVTPSASSKRYSTFSTTRLPLCPHCGAKRIFELQLMPNILSVLPTTDYAIAEEDRDRERIKKKNGEANGEEKERRDIERWNVGMEWGTVLVFVCERDCDGTTGQAGRVLEEGAETVKYFEEFVLIQFEAD</sequence>
<name>A0A433R0B6_9FUNG</name>